<dbReference type="eggNOG" id="COG4095">
    <property type="taxonomic scope" value="Bacteria"/>
</dbReference>
<feature type="transmembrane region" description="Helical" evidence="5">
    <location>
        <begin position="6"/>
        <end position="27"/>
    </location>
</feature>
<gene>
    <name evidence="6" type="ORF">UDIV_5660</name>
</gene>
<keyword evidence="3 5" id="KW-1133">Transmembrane helix</keyword>
<dbReference type="GO" id="GO:0016020">
    <property type="term" value="C:membrane"/>
    <property type="evidence" value="ECO:0007669"/>
    <property type="project" value="UniProtKB-SubCell"/>
</dbReference>
<evidence type="ECO:0000313" key="6">
    <source>
        <dbReference type="EMBL" id="KEZ22590.1"/>
    </source>
</evidence>
<evidence type="ECO:0000256" key="4">
    <source>
        <dbReference type="ARBA" id="ARBA00023136"/>
    </source>
</evidence>
<dbReference type="OrthoDB" id="122062at2"/>
<keyword evidence="2 5" id="KW-0812">Transmembrane</keyword>
<dbReference type="AlphaFoldDB" id="A0A084EX98"/>
<dbReference type="Pfam" id="PF04193">
    <property type="entry name" value="PQ-loop"/>
    <property type="match status" value="1"/>
</dbReference>
<name>A0A084EX98_9BACT</name>
<protein>
    <submittedName>
        <fullName evidence="6">PQ loop repeat family protein</fullName>
    </submittedName>
</protein>
<dbReference type="RefSeq" id="WP_038103213.1">
    <property type="nucleotide sequence ID" value="NZ_JFDP01000068.1"/>
</dbReference>
<sequence>MLTELSYIITVVGVVGCICLTVAYSFQTYKVFQSKRTDGLSFSFLILVSVACFLFGVYGALQIGLSPTIIVGIQNGLAIMISNFIASLLSVVMLVYKIINYNKAKKHQLSEKAYYEQMVAPFLNQQTKQNEGNK</sequence>
<feature type="transmembrane region" description="Helical" evidence="5">
    <location>
        <begin position="39"/>
        <end position="61"/>
    </location>
</feature>
<dbReference type="Gene3D" id="1.20.1280.290">
    <property type="match status" value="1"/>
</dbReference>
<dbReference type="InterPro" id="IPR006603">
    <property type="entry name" value="PQ-loop_rpt"/>
</dbReference>
<evidence type="ECO:0000256" key="1">
    <source>
        <dbReference type="ARBA" id="ARBA00004141"/>
    </source>
</evidence>
<evidence type="ECO:0000256" key="2">
    <source>
        <dbReference type="ARBA" id="ARBA00022692"/>
    </source>
</evidence>
<evidence type="ECO:0000313" key="7">
    <source>
        <dbReference type="Proteomes" id="UP000028537"/>
    </source>
</evidence>
<feature type="transmembrane region" description="Helical" evidence="5">
    <location>
        <begin position="73"/>
        <end position="96"/>
    </location>
</feature>
<accession>A0A084EX98</accession>
<dbReference type="EMBL" id="JFDP01000068">
    <property type="protein sequence ID" value="KEZ22590.1"/>
    <property type="molecule type" value="Genomic_DNA"/>
</dbReference>
<keyword evidence="7" id="KW-1185">Reference proteome</keyword>
<comment type="subcellular location">
    <subcellularLocation>
        <location evidence="1">Membrane</location>
        <topology evidence="1">Multi-pass membrane protein</topology>
    </subcellularLocation>
</comment>
<keyword evidence="4 5" id="KW-0472">Membrane</keyword>
<evidence type="ECO:0000256" key="3">
    <source>
        <dbReference type="ARBA" id="ARBA00022989"/>
    </source>
</evidence>
<dbReference type="Proteomes" id="UP000028537">
    <property type="component" value="Unassembled WGS sequence"/>
</dbReference>
<proteinExistence type="predicted"/>
<organism evidence="6 7">
    <name type="scientific">Ureaplasma diversum NCTC 246</name>
    <dbReference type="NCBI Taxonomy" id="1188241"/>
    <lineage>
        <taxon>Bacteria</taxon>
        <taxon>Bacillati</taxon>
        <taxon>Mycoplasmatota</taxon>
        <taxon>Mycoplasmoidales</taxon>
        <taxon>Mycoplasmoidaceae</taxon>
        <taxon>Ureaplasma</taxon>
    </lineage>
</organism>
<comment type="caution">
    <text evidence="6">The sequence shown here is derived from an EMBL/GenBank/DDBJ whole genome shotgun (WGS) entry which is preliminary data.</text>
</comment>
<reference evidence="6 7" key="1">
    <citation type="submission" date="2014-02" db="EMBL/GenBank/DDBJ databases">
        <title>Genome sequence of Ureaplasma diversum strain 246.</title>
        <authorList>
            <person name="Sirand-Pugnet P."/>
            <person name="Breton M."/>
            <person name="Dordet-Frisoni E."/>
            <person name="Baranowski E."/>
            <person name="Barre A."/>
            <person name="Couture C."/>
            <person name="Dupuy V."/>
            <person name="Gaurivaud P."/>
            <person name="Jacob D."/>
            <person name="Lemaitre C."/>
            <person name="Manso-Silvan L."/>
            <person name="Nikolski M."/>
            <person name="Nouvel L.-X."/>
            <person name="Poumarat F."/>
            <person name="Tardy F."/>
            <person name="Thebault P."/>
            <person name="Theil S."/>
            <person name="Citti C."/>
            <person name="Thiaucourt F."/>
            <person name="Blanchard A."/>
        </authorList>
    </citation>
    <scope>NUCLEOTIDE SEQUENCE [LARGE SCALE GENOMIC DNA]</scope>
    <source>
        <strain evidence="6 7">NCTC 246</strain>
    </source>
</reference>
<evidence type="ECO:0000256" key="5">
    <source>
        <dbReference type="SAM" id="Phobius"/>
    </source>
</evidence>